<dbReference type="InterPro" id="IPR001254">
    <property type="entry name" value="Trypsin_dom"/>
</dbReference>
<sequence length="542" mass="61474">MKLSQPMLKMIIKLLILMMLFVIMFLISSFLYSARYWPDVYNYINANITIKRIPTISELKLTVVEVDTYTTESYTTTDVEYIDVSTVNDFDIDEFMKEEIDPKGKVKRNIVYEQLKDYIELPTRPIFVDYIFLEEPLKQETPPMNAGTESEAKENEKDENILKTVVTGVVIEDDLPKTTVSEEPAVTKLYYTVQPTKSDKTKRCVDVDDTTEQQETTESIIEHTTTIEGYLVGDDSEAMVDQVTEEPVVLTTKANENELVDDEEDERLMKDLVDMSKMSTRSSEDVEMVTGKPEKIIMPDPTCHGDPSCTEFTKTVYPWLASIFVTSEDKGSQFSYYCDGALLTEKVIVTGARCVFASNKTWSPENVLVFLGKTNLQAFGGNEKVHKIKSLVLHPNFTLEAEGNAANDLALLVLEDAVMFKENIQSACIHQENNFEEAATTAWGVNGALYPILFNKQRSEQCFDKDEDVFCATYGNDVALCPSYGGLFASRQMDRWCLSGIFHGDPKDRGICFNKNVQYTALRNYLKWIDDTVGMYKNGILL</sequence>
<dbReference type="GO" id="GO:0004252">
    <property type="term" value="F:serine-type endopeptidase activity"/>
    <property type="evidence" value="ECO:0007669"/>
    <property type="project" value="InterPro"/>
</dbReference>
<dbReference type="EMBL" id="NWSH01000450">
    <property type="protein sequence ID" value="PCG76331.1"/>
    <property type="molecule type" value="Genomic_DNA"/>
</dbReference>
<dbReference type="GO" id="GO:0090729">
    <property type="term" value="F:toxin activity"/>
    <property type="evidence" value="ECO:0007669"/>
    <property type="project" value="UniProtKB-KW"/>
</dbReference>
<dbReference type="STRING" id="7102.A0A2A4JWF2"/>
<dbReference type="PANTHER" id="PTHR24260:SF136">
    <property type="entry name" value="GH08193P-RELATED"/>
    <property type="match status" value="1"/>
</dbReference>
<dbReference type="InterPro" id="IPR051333">
    <property type="entry name" value="CLIP_Serine_Protease"/>
</dbReference>
<dbReference type="InterPro" id="IPR009003">
    <property type="entry name" value="Peptidase_S1_PA"/>
</dbReference>
<keyword evidence="7" id="KW-1133">Transmembrane helix</keyword>
<keyword evidence="7" id="KW-0472">Membrane</keyword>
<dbReference type="PANTHER" id="PTHR24260">
    <property type="match status" value="1"/>
</dbReference>
<dbReference type="InterPro" id="IPR043504">
    <property type="entry name" value="Peptidase_S1_PA_chymotrypsin"/>
</dbReference>
<evidence type="ECO:0000256" key="5">
    <source>
        <dbReference type="ARBA" id="ARBA00055534"/>
    </source>
</evidence>
<organism evidence="9">
    <name type="scientific">Heliothis virescens</name>
    <name type="common">Tobacco budworm moth</name>
    <dbReference type="NCBI Taxonomy" id="7102"/>
    <lineage>
        <taxon>Eukaryota</taxon>
        <taxon>Metazoa</taxon>
        <taxon>Ecdysozoa</taxon>
        <taxon>Arthropoda</taxon>
        <taxon>Hexapoda</taxon>
        <taxon>Insecta</taxon>
        <taxon>Pterygota</taxon>
        <taxon>Neoptera</taxon>
        <taxon>Endopterygota</taxon>
        <taxon>Lepidoptera</taxon>
        <taxon>Glossata</taxon>
        <taxon>Ditrysia</taxon>
        <taxon>Noctuoidea</taxon>
        <taxon>Noctuidae</taxon>
        <taxon>Heliothinae</taxon>
        <taxon>Heliothis</taxon>
    </lineage>
</organism>
<keyword evidence="2" id="KW-0800">Toxin</keyword>
<keyword evidence="3" id="KW-1015">Disulfide bond</keyword>
<evidence type="ECO:0000256" key="7">
    <source>
        <dbReference type="SAM" id="Phobius"/>
    </source>
</evidence>
<evidence type="ECO:0000256" key="3">
    <source>
        <dbReference type="ARBA" id="ARBA00023157"/>
    </source>
</evidence>
<dbReference type="PROSITE" id="PS50240">
    <property type="entry name" value="TRYPSIN_DOM"/>
    <property type="match status" value="1"/>
</dbReference>
<dbReference type="GO" id="GO:0006508">
    <property type="term" value="P:proteolysis"/>
    <property type="evidence" value="ECO:0007669"/>
    <property type="project" value="InterPro"/>
</dbReference>
<feature type="domain" description="Peptidase S1" evidence="8">
    <location>
        <begin position="288"/>
        <end position="534"/>
    </location>
</feature>
<dbReference type="Pfam" id="PF00089">
    <property type="entry name" value="Trypsin"/>
    <property type="match status" value="1"/>
</dbReference>
<keyword evidence="7" id="KW-0812">Transmembrane</keyword>
<accession>A0A2A4JWF2</accession>
<reference evidence="9" key="1">
    <citation type="submission" date="2017-09" db="EMBL/GenBank/DDBJ databases">
        <title>Contemporary evolution of a Lepidopteran species, Heliothis virescens, in response to modern agricultural practices.</title>
        <authorList>
            <person name="Fritz M.L."/>
            <person name="Deyonke A.M."/>
            <person name="Papanicolaou A."/>
            <person name="Micinski S."/>
            <person name="Westbrook J."/>
            <person name="Gould F."/>
        </authorList>
    </citation>
    <scope>NUCLEOTIDE SEQUENCE [LARGE SCALE GENOMIC DNA]</scope>
    <source>
        <strain evidence="9">HvINT-</strain>
        <tissue evidence="9">Whole body</tissue>
    </source>
</reference>
<evidence type="ECO:0000256" key="1">
    <source>
        <dbReference type="ARBA" id="ARBA00004239"/>
    </source>
</evidence>
<evidence type="ECO:0000259" key="8">
    <source>
        <dbReference type="PROSITE" id="PS50240"/>
    </source>
</evidence>
<evidence type="ECO:0000313" key="9">
    <source>
        <dbReference type="EMBL" id="PCG76331.1"/>
    </source>
</evidence>
<comment type="subcellular location">
    <subcellularLocation>
        <location evidence="1">Secreted</location>
        <location evidence="1">Extracellular space</location>
    </subcellularLocation>
</comment>
<keyword evidence="6" id="KW-1205">Fibrinolytic toxin</keyword>
<dbReference type="Gene3D" id="2.40.10.10">
    <property type="entry name" value="Trypsin-like serine proteases"/>
    <property type="match status" value="1"/>
</dbReference>
<dbReference type="AlphaFoldDB" id="A0A2A4JWF2"/>
<feature type="transmembrane region" description="Helical" evidence="7">
    <location>
        <begin position="12"/>
        <end position="32"/>
    </location>
</feature>
<evidence type="ECO:0000256" key="4">
    <source>
        <dbReference type="ARBA" id="ARBA00023240"/>
    </source>
</evidence>
<comment type="caution">
    <text evidence="9">The sequence shown here is derived from an EMBL/GenBank/DDBJ whole genome shotgun (WGS) entry which is preliminary data.</text>
</comment>
<dbReference type="GO" id="GO:0005576">
    <property type="term" value="C:extracellular region"/>
    <property type="evidence" value="ECO:0007669"/>
    <property type="project" value="UniProtKB-SubCell"/>
</dbReference>
<dbReference type="SMART" id="SM00020">
    <property type="entry name" value="Tryp_SPc"/>
    <property type="match status" value="1"/>
</dbReference>
<dbReference type="SUPFAM" id="SSF50494">
    <property type="entry name" value="Trypsin-like serine proteases"/>
    <property type="match status" value="1"/>
</dbReference>
<keyword evidence="4" id="KW-1199">Hemostasis impairing toxin</keyword>
<dbReference type="FunFam" id="2.40.10.10:FF:000068">
    <property type="entry name" value="transmembrane protease serine 2"/>
    <property type="match status" value="1"/>
</dbReference>
<protein>
    <recommendedName>
        <fullName evidence="8">Peptidase S1 domain-containing protein</fullName>
    </recommendedName>
</protein>
<comment type="function">
    <text evidence="5">Fibrinolytic activity; shows preferential cleavage of Arg-Gly bonds in all three fibrinogen chains. Contact with the caterpillars causes severe bleeding, due the anticoagulant effect of the protein.</text>
</comment>
<name>A0A2A4JWF2_HELVI</name>
<evidence type="ECO:0000256" key="6">
    <source>
        <dbReference type="ARBA" id="ARBA00084094"/>
    </source>
</evidence>
<evidence type="ECO:0000256" key="2">
    <source>
        <dbReference type="ARBA" id="ARBA00022656"/>
    </source>
</evidence>
<proteinExistence type="predicted"/>
<gene>
    <name evidence="9" type="ORF">B5V51_9766</name>
</gene>